<proteinExistence type="predicted"/>
<name>A0A545TP46_9PROT</name>
<feature type="region of interest" description="Disordered" evidence="1">
    <location>
        <begin position="1"/>
        <end position="156"/>
    </location>
</feature>
<dbReference type="OrthoDB" id="8100830at2"/>
<protein>
    <submittedName>
        <fullName evidence="2">DUF3306 domain-containing protein</fullName>
    </submittedName>
</protein>
<dbReference type="AlphaFoldDB" id="A0A545TP46"/>
<evidence type="ECO:0000256" key="1">
    <source>
        <dbReference type="SAM" id="MobiDB-lite"/>
    </source>
</evidence>
<dbReference type="Pfam" id="PF11748">
    <property type="entry name" value="DUF3306"/>
    <property type="match status" value="1"/>
</dbReference>
<evidence type="ECO:0000313" key="3">
    <source>
        <dbReference type="Proteomes" id="UP000315252"/>
    </source>
</evidence>
<organism evidence="2 3">
    <name type="scientific">Denitrobaculum tricleocarpae</name>
    <dbReference type="NCBI Taxonomy" id="2591009"/>
    <lineage>
        <taxon>Bacteria</taxon>
        <taxon>Pseudomonadati</taxon>
        <taxon>Pseudomonadota</taxon>
        <taxon>Alphaproteobacteria</taxon>
        <taxon>Rhodospirillales</taxon>
        <taxon>Rhodospirillaceae</taxon>
        <taxon>Denitrobaculum</taxon>
    </lineage>
</organism>
<feature type="compositionally biased region" description="Acidic residues" evidence="1">
    <location>
        <begin position="226"/>
        <end position="242"/>
    </location>
</feature>
<feature type="region of interest" description="Disordered" evidence="1">
    <location>
        <begin position="213"/>
        <end position="312"/>
    </location>
</feature>
<gene>
    <name evidence="2" type="ORF">FKG95_15025</name>
</gene>
<accession>A0A545TP46</accession>
<dbReference type="Proteomes" id="UP000315252">
    <property type="component" value="Unassembled WGS sequence"/>
</dbReference>
<feature type="compositionally biased region" description="Acidic residues" evidence="1">
    <location>
        <begin position="143"/>
        <end position="156"/>
    </location>
</feature>
<evidence type="ECO:0000313" key="2">
    <source>
        <dbReference type="EMBL" id="TQV78995.1"/>
    </source>
</evidence>
<reference evidence="2 3" key="1">
    <citation type="submission" date="2019-06" db="EMBL/GenBank/DDBJ databases">
        <title>Whole genome sequence for Rhodospirillaceae sp. R148.</title>
        <authorList>
            <person name="Wang G."/>
        </authorList>
    </citation>
    <scope>NUCLEOTIDE SEQUENCE [LARGE SCALE GENOMIC DNA]</scope>
    <source>
        <strain evidence="2 3">R148</strain>
    </source>
</reference>
<feature type="compositionally biased region" description="Acidic residues" evidence="1">
    <location>
        <begin position="251"/>
        <end position="263"/>
    </location>
</feature>
<sequence length="312" mass="33025">MPRTMSNSANRRRSPRSAAAAETTDVAGDDKRRPGEGATSQEEGIEEGGFLRRWSRRKGAQAKTSAPKSAGASARQIDFAEPSEEAPLELPSEAPVRGRMITSPPGGVPTIAEQAAQQHAETTKPPQGGTADEEAAAEKTGGAEEELPDVEDLEADSDFTPFLKKGVSEQIQRRALRKLWLSDPVLANVDGLLDYGDDFTDAAMVIENMKTVYTVGRGMVPKPKDEDAEDAEVETDEAEPEGEAGQREAAEADDQEPEEESAEEPAGSQAEAEGAAQPLPAGSTDLRGPDETIGGTVGAPQDSSAKIKREES</sequence>
<dbReference type="InterPro" id="IPR021735">
    <property type="entry name" value="DUF3306"/>
</dbReference>
<keyword evidence="3" id="KW-1185">Reference proteome</keyword>
<dbReference type="EMBL" id="VHSH01000005">
    <property type="protein sequence ID" value="TQV78995.1"/>
    <property type="molecule type" value="Genomic_DNA"/>
</dbReference>
<comment type="caution">
    <text evidence="2">The sequence shown here is derived from an EMBL/GenBank/DDBJ whole genome shotgun (WGS) entry which is preliminary data.</text>
</comment>
<feature type="compositionally biased region" description="Low complexity" evidence="1">
    <location>
        <begin position="264"/>
        <end position="278"/>
    </location>
</feature>